<dbReference type="RefSeq" id="WP_344636304.1">
    <property type="nucleotide sequence ID" value="NZ_BAAATR010000008.1"/>
</dbReference>
<dbReference type="Proteomes" id="UP001500305">
    <property type="component" value="Unassembled WGS sequence"/>
</dbReference>
<dbReference type="EMBL" id="BAAATR010000008">
    <property type="protein sequence ID" value="GAA2241761.1"/>
    <property type="molecule type" value="Genomic_DNA"/>
</dbReference>
<name>A0ABN3DU54_9ACTN</name>
<sequence length="106" mass="10920">MTAAISVDPHGLAQVGRQSREVAAAMPAEIVRIQGPSDEAAAGLRGWRTQEALTRCTQAWEDCLRTLAAEVDANGASLIATADNYTATDAAVHGSLSCATAPNGAR</sequence>
<proteinExistence type="predicted"/>
<reference evidence="1 2" key="1">
    <citation type="journal article" date="2019" name="Int. J. Syst. Evol. Microbiol.">
        <title>The Global Catalogue of Microorganisms (GCM) 10K type strain sequencing project: providing services to taxonomists for standard genome sequencing and annotation.</title>
        <authorList>
            <consortium name="The Broad Institute Genomics Platform"/>
            <consortium name="The Broad Institute Genome Sequencing Center for Infectious Disease"/>
            <person name="Wu L."/>
            <person name="Ma J."/>
        </authorList>
    </citation>
    <scope>NUCLEOTIDE SEQUENCE [LARGE SCALE GENOMIC DNA]</scope>
    <source>
        <strain evidence="1 2">JCM 7356</strain>
    </source>
</reference>
<evidence type="ECO:0000313" key="2">
    <source>
        <dbReference type="Proteomes" id="UP001500305"/>
    </source>
</evidence>
<organism evidence="1 2">
    <name type="scientific">Kitasatospora cystarginea</name>
    <dbReference type="NCBI Taxonomy" id="58350"/>
    <lineage>
        <taxon>Bacteria</taxon>
        <taxon>Bacillati</taxon>
        <taxon>Actinomycetota</taxon>
        <taxon>Actinomycetes</taxon>
        <taxon>Kitasatosporales</taxon>
        <taxon>Streptomycetaceae</taxon>
        <taxon>Kitasatospora</taxon>
    </lineage>
</organism>
<evidence type="ECO:0008006" key="3">
    <source>
        <dbReference type="Google" id="ProtNLM"/>
    </source>
</evidence>
<dbReference type="Gene3D" id="1.10.287.1060">
    <property type="entry name" value="ESAT-6-like"/>
    <property type="match status" value="1"/>
</dbReference>
<accession>A0ABN3DU54</accession>
<gene>
    <name evidence="1" type="ORF">GCM10010430_24160</name>
</gene>
<evidence type="ECO:0000313" key="1">
    <source>
        <dbReference type="EMBL" id="GAA2241761.1"/>
    </source>
</evidence>
<keyword evidence="2" id="KW-1185">Reference proteome</keyword>
<protein>
    <recommendedName>
        <fullName evidence="3">Excreted virulence factor EspC (Type VII ESX diderm)</fullName>
    </recommendedName>
</protein>
<comment type="caution">
    <text evidence="1">The sequence shown here is derived from an EMBL/GenBank/DDBJ whole genome shotgun (WGS) entry which is preliminary data.</text>
</comment>